<dbReference type="PANTHER" id="PTHR22988">
    <property type="entry name" value="MYOTONIC DYSTROPHY S/T KINASE-RELATED"/>
    <property type="match status" value="1"/>
</dbReference>
<dbReference type="SUPFAM" id="SSF56112">
    <property type="entry name" value="Protein kinase-like (PK-like)"/>
    <property type="match status" value="1"/>
</dbReference>
<sequence length="256" mass="30110">MYIPLLLMKERKLESSGVPEEEQMNLLKELEKKETEYIRQKHHKIYVADFEILTIIGRGAFGEVEHVRAKRNLLAEVASHFIVKLFYSFQDFDYLYLVMEYLPGGYMMMDMKPNNLVLDKNVHMMLSDFGLCKPLDHSNSLPINDGEKRGSANKWSLGAIMYEMLVGYPPFYFEDPITTYRKTVHWRNHITYLEEARLTSKAKDLICRLLCDAENRLSCQGSEQIKVHPWCKDIKWDKLYDMEATYKLEVNDDVDT</sequence>
<dbReference type="GO" id="GO:0004674">
    <property type="term" value="F:protein serine/threonine kinase activity"/>
    <property type="evidence" value="ECO:0000318"/>
    <property type="project" value="GO_Central"/>
</dbReference>
<gene>
    <name evidence="6" type="ORF">T459_27823</name>
</gene>
<accession>A0A2G2YF18</accession>
<dbReference type="GO" id="GO:0005524">
    <property type="term" value="F:ATP binding"/>
    <property type="evidence" value="ECO:0007669"/>
    <property type="project" value="UniProtKB-UniRule"/>
</dbReference>
<dbReference type="GO" id="GO:0035556">
    <property type="term" value="P:intracellular signal transduction"/>
    <property type="evidence" value="ECO:0000318"/>
    <property type="project" value="GO_Central"/>
</dbReference>
<evidence type="ECO:0000256" key="1">
    <source>
        <dbReference type="ARBA" id="ARBA00022553"/>
    </source>
</evidence>
<dbReference type="EMBL" id="AYRZ02000011">
    <property type="protein sequence ID" value="PHT68336.1"/>
    <property type="molecule type" value="Genomic_DNA"/>
</dbReference>
<evidence type="ECO:0000256" key="3">
    <source>
        <dbReference type="ARBA" id="ARBA00048679"/>
    </source>
</evidence>
<dbReference type="Gene3D" id="3.30.200.20">
    <property type="entry name" value="Phosphorylase Kinase, domain 1"/>
    <property type="match status" value="2"/>
</dbReference>
<dbReference type="InterPro" id="IPR050839">
    <property type="entry name" value="Rho-assoc_Ser/Thr_Kinase"/>
</dbReference>
<keyword evidence="4" id="KW-0547">Nucleotide-binding</keyword>
<feature type="domain" description="Protein kinase" evidence="5">
    <location>
        <begin position="1"/>
        <end position="231"/>
    </location>
</feature>
<dbReference type="Gene3D" id="1.10.510.10">
    <property type="entry name" value="Transferase(Phosphotransferase) domain 1"/>
    <property type="match status" value="2"/>
</dbReference>
<dbReference type="InterPro" id="IPR000719">
    <property type="entry name" value="Prot_kinase_dom"/>
</dbReference>
<feature type="binding site" evidence="4">
    <location>
        <position position="84"/>
    </location>
    <ligand>
        <name>ATP</name>
        <dbReference type="ChEBI" id="CHEBI:30616"/>
    </ligand>
</feature>
<dbReference type="AlphaFoldDB" id="A0A2G2YF18"/>
<dbReference type="Pfam" id="PF00069">
    <property type="entry name" value="Pkinase"/>
    <property type="match status" value="1"/>
</dbReference>
<comment type="catalytic activity">
    <reaction evidence="3">
        <text>L-seryl-[protein] + ATP = O-phospho-L-seryl-[protein] + ADP + H(+)</text>
        <dbReference type="Rhea" id="RHEA:17989"/>
        <dbReference type="Rhea" id="RHEA-COMP:9863"/>
        <dbReference type="Rhea" id="RHEA-COMP:11604"/>
        <dbReference type="ChEBI" id="CHEBI:15378"/>
        <dbReference type="ChEBI" id="CHEBI:29999"/>
        <dbReference type="ChEBI" id="CHEBI:30616"/>
        <dbReference type="ChEBI" id="CHEBI:83421"/>
        <dbReference type="ChEBI" id="CHEBI:456216"/>
        <dbReference type="EC" id="2.7.11.1"/>
    </reaction>
</comment>
<evidence type="ECO:0000313" key="6">
    <source>
        <dbReference type="EMBL" id="PHT68336.1"/>
    </source>
</evidence>
<dbReference type="PROSITE" id="PS50011">
    <property type="entry name" value="PROTEIN_KINASE_DOM"/>
    <property type="match status" value="1"/>
</dbReference>
<keyword evidence="1" id="KW-0597">Phosphoprotein</keyword>
<reference evidence="6 7" key="2">
    <citation type="journal article" date="2017" name="Genome Biol.">
        <title>New reference genome sequences of hot pepper reveal the massive evolution of plant disease-resistance genes by retroduplication.</title>
        <authorList>
            <person name="Kim S."/>
            <person name="Park J."/>
            <person name="Yeom S.I."/>
            <person name="Kim Y.M."/>
            <person name="Seo E."/>
            <person name="Kim K.T."/>
            <person name="Kim M.S."/>
            <person name="Lee J.M."/>
            <person name="Cheong K."/>
            <person name="Shin H.S."/>
            <person name="Kim S.B."/>
            <person name="Han K."/>
            <person name="Lee J."/>
            <person name="Park M."/>
            <person name="Lee H.A."/>
            <person name="Lee H.Y."/>
            <person name="Lee Y."/>
            <person name="Oh S."/>
            <person name="Lee J.H."/>
            <person name="Choi E."/>
            <person name="Choi E."/>
            <person name="Lee S.E."/>
            <person name="Jeon J."/>
            <person name="Kim H."/>
            <person name="Choi G."/>
            <person name="Song H."/>
            <person name="Lee J."/>
            <person name="Lee S.C."/>
            <person name="Kwon J.K."/>
            <person name="Lee H.Y."/>
            <person name="Koo N."/>
            <person name="Hong Y."/>
            <person name="Kim R.W."/>
            <person name="Kang W.H."/>
            <person name="Huh J.H."/>
            <person name="Kang B.C."/>
            <person name="Yang T.J."/>
            <person name="Lee Y.H."/>
            <person name="Bennetzen J.L."/>
            <person name="Choi D."/>
        </authorList>
    </citation>
    <scope>NUCLEOTIDE SEQUENCE [LARGE SCALE GENOMIC DNA]</scope>
    <source>
        <strain evidence="7">cv. CM334</strain>
    </source>
</reference>
<keyword evidence="4" id="KW-0067">ATP-binding</keyword>
<evidence type="ECO:0000256" key="2">
    <source>
        <dbReference type="ARBA" id="ARBA00047899"/>
    </source>
</evidence>
<reference evidence="6 7" key="1">
    <citation type="journal article" date="2014" name="Nat. Genet.">
        <title>Genome sequence of the hot pepper provides insights into the evolution of pungency in Capsicum species.</title>
        <authorList>
            <person name="Kim S."/>
            <person name="Park M."/>
            <person name="Yeom S.I."/>
            <person name="Kim Y.M."/>
            <person name="Lee J.M."/>
            <person name="Lee H.A."/>
            <person name="Seo E."/>
            <person name="Choi J."/>
            <person name="Cheong K."/>
            <person name="Kim K.T."/>
            <person name="Jung K."/>
            <person name="Lee G.W."/>
            <person name="Oh S.K."/>
            <person name="Bae C."/>
            <person name="Kim S.B."/>
            <person name="Lee H.Y."/>
            <person name="Kim S.Y."/>
            <person name="Kim M.S."/>
            <person name="Kang B.C."/>
            <person name="Jo Y.D."/>
            <person name="Yang H.B."/>
            <person name="Jeong H.J."/>
            <person name="Kang W.H."/>
            <person name="Kwon J.K."/>
            <person name="Shin C."/>
            <person name="Lim J.Y."/>
            <person name="Park J.H."/>
            <person name="Huh J.H."/>
            <person name="Kim J.S."/>
            <person name="Kim B.D."/>
            <person name="Cohen O."/>
            <person name="Paran I."/>
            <person name="Suh M.C."/>
            <person name="Lee S.B."/>
            <person name="Kim Y.K."/>
            <person name="Shin Y."/>
            <person name="Noh S.J."/>
            <person name="Park J."/>
            <person name="Seo Y.S."/>
            <person name="Kwon S.Y."/>
            <person name="Kim H.A."/>
            <person name="Park J.M."/>
            <person name="Kim H.J."/>
            <person name="Choi S.B."/>
            <person name="Bosland P.W."/>
            <person name="Reeves G."/>
            <person name="Jo S.H."/>
            <person name="Lee B.W."/>
            <person name="Cho H.T."/>
            <person name="Choi H.S."/>
            <person name="Lee M.S."/>
            <person name="Yu Y."/>
            <person name="Do Choi Y."/>
            <person name="Park B.S."/>
            <person name="van Deynze A."/>
            <person name="Ashrafi H."/>
            <person name="Hill T."/>
            <person name="Kim W.T."/>
            <person name="Pai H.S."/>
            <person name="Ahn H.K."/>
            <person name="Yeam I."/>
            <person name="Giovannoni J.J."/>
            <person name="Rose J.K."/>
            <person name="Sorensen I."/>
            <person name="Lee S.J."/>
            <person name="Kim R.W."/>
            <person name="Choi I.Y."/>
            <person name="Choi B.S."/>
            <person name="Lim J.S."/>
            <person name="Lee Y.H."/>
            <person name="Choi D."/>
        </authorList>
    </citation>
    <scope>NUCLEOTIDE SEQUENCE [LARGE SCALE GENOMIC DNA]</scope>
    <source>
        <strain evidence="7">cv. CM334</strain>
    </source>
</reference>
<protein>
    <recommendedName>
        <fullName evidence="5">Protein kinase domain-containing protein</fullName>
    </recommendedName>
</protein>
<evidence type="ECO:0000256" key="4">
    <source>
        <dbReference type="PROSITE-ProRule" id="PRU10141"/>
    </source>
</evidence>
<evidence type="ECO:0000259" key="5">
    <source>
        <dbReference type="PROSITE" id="PS50011"/>
    </source>
</evidence>
<name>A0A2G2YF18_CAPAN</name>
<dbReference type="Proteomes" id="UP000222542">
    <property type="component" value="Unassembled WGS sequence"/>
</dbReference>
<dbReference type="Gramene" id="PHT68336">
    <property type="protein sequence ID" value="PHT68336"/>
    <property type="gene ID" value="T459_27823"/>
</dbReference>
<organism evidence="6 7">
    <name type="scientific">Capsicum annuum</name>
    <name type="common">Capsicum pepper</name>
    <dbReference type="NCBI Taxonomy" id="4072"/>
    <lineage>
        <taxon>Eukaryota</taxon>
        <taxon>Viridiplantae</taxon>
        <taxon>Streptophyta</taxon>
        <taxon>Embryophyta</taxon>
        <taxon>Tracheophyta</taxon>
        <taxon>Spermatophyta</taxon>
        <taxon>Magnoliopsida</taxon>
        <taxon>eudicotyledons</taxon>
        <taxon>Gunneridae</taxon>
        <taxon>Pentapetalae</taxon>
        <taxon>asterids</taxon>
        <taxon>lamiids</taxon>
        <taxon>Solanales</taxon>
        <taxon>Solanaceae</taxon>
        <taxon>Solanoideae</taxon>
        <taxon>Capsiceae</taxon>
        <taxon>Capsicum</taxon>
    </lineage>
</organism>
<dbReference type="InterPro" id="IPR011009">
    <property type="entry name" value="Kinase-like_dom_sf"/>
</dbReference>
<comment type="caution">
    <text evidence="6">The sequence shown here is derived from an EMBL/GenBank/DDBJ whole genome shotgun (WGS) entry which is preliminary data.</text>
</comment>
<dbReference type="PANTHER" id="PTHR22988:SF76">
    <property type="entry name" value="CHROMOSOME UNDETERMINED SCAFFOLD_135, WHOLE GENOME SHOTGUN SEQUENCE"/>
    <property type="match status" value="1"/>
</dbReference>
<dbReference type="InterPro" id="IPR017441">
    <property type="entry name" value="Protein_kinase_ATP_BS"/>
</dbReference>
<proteinExistence type="predicted"/>
<dbReference type="PROSITE" id="PS00107">
    <property type="entry name" value="PROTEIN_KINASE_ATP"/>
    <property type="match status" value="1"/>
</dbReference>
<comment type="catalytic activity">
    <reaction evidence="2">
        <text>L-threonyl-[protein] + ATP = O-phospho-L-threonyl-[protein] + ADP + H(+)</text>
        <dbReference type="Rhea" id="RHEA:46608"/>
        <dbReference type="Rhea" id="RHEA-COMP:11060"/>
        <dbReference type="Rhea" id="RHEA-COMP:11605"/>
        <dbReference type="ChEBI" id="CHEBI:15378"/>
        <dbReference type="ChEBI" id="CHEBI:30013"/>
        <dbReference type="ChEBI" id="CHEBI:30616"/>
        <dbReference type="ChEBI" id="CHEBI:61977"/>
        <dbReference type="ChEBI" id="CHEBI:456216"/>
        <dbReference type="EC" id="2.7.11.1"/>
    </reaction>
</comment>
<keyword evidence="7" id="KW-1185">Reference proteome</keyword>
<dbReference type="SMART" id="SM00220">
    <property type="entry name" value="S_TKc"/>
    <property type="match status" value="1"/>
</dbReference>
<evidence type="ECO:0000313" key="7">
    <source>
        <dbReference type="Proteomes" id="UP000222542"/>
    </source>
</evidence>
<dbReference type="STRING" id="4072.A0A2G2YF18"/>